<dbReference type="Proteomes" id="UP000222310">
    <property type="component" value="Unassembled WGS sequence"/>
</dbReference>
<dbReference type="EMBL" id="LAHD01000042">
    <property type="protein sequence ID" value="PHK03151.1"/>
    <property type="molecule type" value="Genomic_DNA"/>
</dbReference>
<gene>
    <name evidence="1" type="ORF">VF08_16245</name>
</gene>
<sequence length="236" mass="27183">MKHICYYCNEIATTKEHTPPKCFFPKKKDLPSGSPDYRKNLITVPSCEKHNTGRSKDDEYTAVSIIMHSDNSDLAFSLLMSKWINVLVRQNASLGKLIFSRSTPVVMPYMHGDLLIPGKTLAIAYERERIDQVIKSIAYALYYHESNYKDKWKGECIIKSPKFLMPDLSLNPEHDYLVRSSQAFNELGLEKKGGHPNIFYYQIHKFKDKGWALKMVFYQSIIFFALPCSPASELII</sequence>
<organism evidence="1 2">
    <name type="scientific">Nostoc linckia z8</name>
    <dbReference type="NCBI Taxonomy" id="1628746"/>
    <lineage>
        <taxon>Bacteria</taxon>
        <taxon>Bacillati</taxon>
        <taxon>Cyanobacteriota</taxon>
        <taxon>Cyanophyceae</taxon>
        <taxon>Nostocales</taxon>
        <taxon>Nostocaceae</taxon>
        <taxon>Nostoc</taxon>
    </lineage>
</organism>
<accession>A0A9Q5ZBS3</accession>
<name>A0A9Q5ZBS3_NOSLI</name>
<protein>
    <recommendedName>
        <fullName evidence="3">HNH endonuclease</fullName>
    </recommendedName>
</protein>
<comment type="caution">
    <text evidence="1">The sequence shown here is derived from an EMBL/GenBank/DDBJ whole genome shotgun (WGS) entry which is preliminary data.</text>
</comment>
<proteinExistence type="predicted"/>
<reference evidence="1 2" key="1">
    <citation type="submission" date="2015-02" db="EMBL/GenBank/DDBJ databases">
        <title>Nostoc linckia genome annotation.</title>
        <authorList>
            <person name="Zhou Z."/>
        </authorList>
    </citation>
    <scope>NUCLEOTIDE SEQUENCE [LARGE SCALE GENOMIC DNA]</scope>
    <source>
        <strain evidence="2">z8</strain>
    </source>
</reference>
<evidence type="ECO:0008006" key="3">
    <source>
        <dbReference type="Google" id="ProtNLM"/>
    </source>
</evidence>
<dbReference type="AlphaFoldDB" id="A0A9Q5ZBS3"/>
<evidence type="ECO:0000313" key="1">
    <source>
        <dbReference type="EMBL" id="PHK03151.1"/>
    </source>
</evidence>
<evidence type="ECO:0000313" key="2">
    <source>
        <dbReference type="Proteomes" id="UP000222310"/>
    </source>
</evidence>
<dbReference type="GeneID" id="57092439"/>
<dbReference type="RefSeq" id="WP_099068939.1">
    <property type="nucleotide sequence ID" value="NZ_LAHD01000042.1"/>
</dbReference>